<keyword evidence="5" id="KW-1015">Disulfide bond</keyword>
<feature type="transmembrane region" description="Helical" evidence="7">
    <location>
        <begin position="162"/>
        <end position="182"/>
    </location>
</feature>
<feature type="domain" description="HTTM-like" evidence="8">
    <location>
        <begin position="16"/>
        <end position="276"/>
    </location>
</feature>
<evidence type="ECO:0000259" key="8">
    <source>
        <dbReference type="SMART" id="SM00752"/>
    </source>
</evidence>
<keyword evidence="10" id="KW-1185">Reference proteome</keyword>
<dbReference type="InterPro" id="IPR011020">
    <property type="entry name" value="HTTM-like"/>
</dbReference>
<comment type="caution">
    <text evidence="9">The sequence shown here is derived from an EMBL/GenBank/DDBJ whole genome shotgun (WGS) entry which is preliminary data.</text>
</comment>
<dbReference type="Proteomes" id="UP001595818">
    <property type="component" value="Unassembled WGS sequence"/>
</dbReference>
<dbReference type="Pfam" id="PF22777">
    <property type="entry name" value="VKGC_lumenal_dom"/>
    <property type="match status" value="1"/>
</dbReference>
<dbReference type="EMBL" id="JBHSJJ010000024">
    <property type="protein sequence ID" value="MFC4874909.1"/>
    <property type="molecule type" value="Genomic_DNA"/>
</dbReference>
<dbReference type="InterPro" id="IPR053934">
    <property type="entry name" value="HTTM_dom"/>
</dbReference>
<dbReference type="RefSeq" id="WP_377069216.1">
    <property type="nucleotide sequence ID" value="NZ_JBHSJJ010000024.1"/>
</dbReference>
<evidence type="ECO:0000256" key="7">
    <source>
        <dbReference type="SAM" id="Phobius"/>
    </source>
</evidence>
<protein>
    <submittedName>
        <fullName evidence="9">HTTM domain-containing protein</fullName>
    </submittedName>
</protein>
<evidence type="ECO:0000256" key="1">
    <source>
        <dbReference type="ARBA" id="ARBA00004127"/>
    </source>
</evidence>
<feature type="transmembrane region" description="Helical" evidence="7">
    <location>
        <begin position="122"/>
        <end position="141"/>
    </location>
</feature>
<dbReference type="InterPro" id="IPR053935">
    <property type="entry name" value="VKGC_lumenal_dom"/>
</dbReference>
<comment type="subcellular location">
    <subcellularLocation>
        <location evidence="1">Endomembrane system</location>
        <topology evidence="1">Multi-pass membrane protein</topology>
    </subcellularLocation>
</comment>
<keyword evidence="6" id="KW-0456">Lyase</keyword>
<keyword evidence="2 7" id="KW-0812">Transmembrane</keyword>
<organism evidence="9 10">
    <name type="scientific">Negadavirga shengliensis</name>
    <dbReference type="NCBI Taxonomy" id="1389218"/>
    <lineage>
        <taxon>Bacteria</taxon>
        <taxon>Pseudomonadati</taxon>
        <taxon>Bacteroidota</taxon>
        <taxon>Cytophagia</taxon>
        <taxon>Cytophagales</taxon>
        <taxon>Cyclobacteriaceae</taxon>
        <taxon>Negadavirga</taxon>
    </lineage>
</organism>
<dbReference type="PANTHER" id="PTHR12639:SF7">
    <property type="entry name" value="HTTM DOMAIN-CONTAINING PROTEIN"/>
    <property type="match status" value="1"/>
</dbReference>
<evidence type="ECO:0000313" key="10">
    <source>
        <dbReference type="Proteomes" id="UP001595818"/>
    </source>
</evidence>
<evidence type="ECO:0000256" key="6">
    <source>
        <dbReference type="ARBA" id="ARBA00023239"/>
    </source>
</evidence>
<feature type="transmembrane region" description="Helical" evidence="7">
    <location>
        <begin position="21"/>
        <end position="48"/>
    </location>
</feature>
<keyword evidence="3 7" id="KW-1133">Transmembrane helix</keyword>
<keyword evidence="4 7" id="KW-0472">Membrane</keyword>
<feature type="transmembrane region" description="Helical" evidence="7">
    <location>
        <begin position="100"/>
        <end position="116"/>
    </location>
</feature>
<feature type="transmembrane region" description="Helical" evidence="7">
    <location>
        <begin position="303"/>
        <end position="321"/>
    </location>
</feature>
<dbReference type="InterPro" id="IPR007782">
    <property type="entry name" value="VKG_COase"/>
</dbReference>
<evidence type="ECO:0000256" key="5">
    <source>
        <dbReference type="ARBA" id="ARBA00023157"/>
    </source>
</evidence>
<evidence type="ECO:0000256" key="3">
    <source>
        <dbReference type="ARBA" id="ARBA00022989"/>
    </source>
</evidence>
<dbReference type="PANTHER" id="PTHR12639">
    <property type="entry name" value="VITAMIN K-DEPENDENT GAMMA-CARBOXYLASE"/>
    <property type="match status" value="1"/>
</dbReference>
<evidence type="ECO:0000313" key="9">
    <source>
        <dbReference type="EMBL" id="MFC4874909.1"/>
    </source>
</evidence>
<reference evidence="10" key="1">
    <citation type="journal article" date="2019" name="Int. J. Syst. Evol. Microbiol.">
        <title>The Global Catalogue of Microorganisms (GCM) 10K type strain sequencing project: providing services to taxonomists for standard genome sequencing and annotation.</title>
        <authorList>
            <consortium name="The Broad Institute Genomics Platform"/>
            <consortium name="The Broad Institute Genome Sequencing Center for Infectious Disease"/>
            <person name="Wu L."/>
            <person name="Ma J."/>
        </authorList>
    </citation>
    <scope>NUCLEOTIDE SEQUENCE [LARGE SCALE GENOMIC DNA]</scope>
    <source>
        <strain evidence="10">CGMCC 4.7466</strain>
    </source>
</reference>
<feature type="transmembrane region" description="Helical" evidence="7">
    <location>
        <begin position="211"/>
        <end position="231"/>
    </location>
</feature>
<sequence>MESVRHVWNSLVFTLFKAVDIAPLAIFRVVFGLLLFLEGVGAVFTGWVRQVFIEPEFTFSFIPFFPWLQPLPGEGMIYYYLLMGGVGILVMLGWYYRPAIVLYFCMWTFVYWMQKSSYNNHYYLLVILTGLFVVLPANGYFSIDVWRGAVKRQYFVPNWTRLTFMLLLLIVYTYAAIAKMQADWLAAKPVKLWFEAKADIFLVGPMLTKEWVQYTVAYGGVAFDLFFVPAVWWRRTRWWALAAALFFHLFNSLVFQIGIFPYLMLATSVFFFSPASVRSFFFKNDKPVQSLKVWQHTDKHEKQLTCMLFLVCIALMLLLPLRHYSYPGNVNWTEEGHRMAWRMMLRHKYGKASFRVVFPDGEERILQPQEHLTHKQIAGISTRPDMTWQYAQYLKEKFRQEGKGEVAVYADVRASLNGRPLQPLIDPQVNLAGEPWHWFKSHDWIMPLREKKVR</sequence>
<proteinExistence type="predicted"/>
<feature type="transmembrane region" description="Helical" evidence="7">
    <location>
        <begin position="238"/>
        <end position="257"/>
    </location>
</feature>
<accession>A0ABV9T8H8</accession>
<gene>
    <name evidence="9" type="ORF">ACFPFU_24610</name>
</gene>
<dbReference type="SMART" id="SM00752">
    <property type="entry name" value="HTTM"/>
    <property type="match status" value="1"/>
</dbReference>
<dbReference type="Pfam" id="PF05090">
    <property type="entry name" value="HTTM"/>
    <property type="match status" value="1"/>
</dbReference>
<evidence type="ECO:0000256" key="4">
    <source>
        <dbReference type="ARBA" id="ARBA00023136"/>
    </source>
</evidence>
<evidence type="ECO:0000256" key="2">
    <source>
        <dbReference type="ARBA" id="ARBA00022692"/>
    </source>
</evidence>
<feature type="transmembrane region" description="Helical" evidence="7">
    <location>
        <begin position="77"/>
        <end position="95"/>
    </location>
</feature>
<name>A0ABV9T8H8_9BACT</name>